<dbReference type="PANTHER" id="PTHR31157">
    <property type="entry name" value="SCP DOMAIN-CONTAINING PROTEIN"/>
    <property type="match status" value="1"/>
</dbReference>
<dbReference type="PANTHER" id="PTHR31157:SF1">
    <property type="entry name" value="SCP DOMAIN-CONTAINING PROTEIN"/>
    <property type="match status" value="1"/>
</dbReference>
<comment type="caution">
    <text evidence="4">The sequence shown here is derived from an EMBL/GenBank/DDBJ whole genome shotgun (WGS) entry which is preliminary data.</text>
</comment>
<dbReference type="Proteomes" id="UP001197875">
    <property type="component" value="Unassembled WGS sequence"/>
</dbReference>
<proteinExistence type="predicted"/>
<accession>A0AAE3DS67</accession>
<feature type="compositionally biased region" description="Low complexity" evidence="1">
    <location>
        <begin position="654"/>
        <end position="674"/>
    </location>
</feature>
<dbReference type="Gene3D" id="3.40.33.10">
    <property type="entry name" value="CAP"/>
    <property type="match status" value="1"/>
</dbReference>
<feature type="region of interest" description="Disordered" evidence="1">
    <location>
        <begin position="653"/>
        <end position="674"/>
    </location>
</feature>
<protein>
    <submittedName>
        <fullName evidence="4">CAP domain-containing protein</fullName>
    </submittedName>
</protein>
<organism evidence="4 5">
    <name type="scientific">Fusicatenibacter faecihominis</name>
    <dbReference type="NCBI Taxonomy" id="2881276"/>
    <lineage>
        <taxon>Bacteria</taxon>
        <taxon>Bacillati</taxon>
        <taxon>Bacillota</taxon>
        <taxon>Clostridia</taxon>
        <taxon>Lachnospirales</taxon>
        <taxon>Lachnospiraceae</taxon>
        <taxon>Fusicatenibacter</taxon>
    </lineage>
</organism>
<dbReference type="AlphaFoldDB" id="A0AAE3DS67"/>
<evidence type="ECO:0000313" key="5">
    <source>
        <dbReference type="Proteomes" id="UP001197875"/>
    </source>
</evidence>
<dbReference type="InterPro" id="IPR008964">
    <property type="entry name" value="Invasin/intimin_cell_adhesion"/>
</dbReference>
<reference evidence="4 5" key="1">
    <citation type="submission" date="2021-10" db="EMBL/GenBank/DDBJ databases">
        <title>Anaerobic single-cell dispensing facilitates the cultivation of human gut bacteria.</title>
        <authorList>
            <person name="Afrizal A."/>
        </authorList>
    </citation>
    <scope>NUCLEOTIDE SEQUENCE [LARGE SCALE GENOMIC DNA]</scope>
    <source>
        <strain evidence="4 5">CLA-AA-H277</strain>
    </source>
</reference>
<dbReference type="CDD" id="cd05379">
    <property type="entry name" value="CAP_bacterial"/>
    <property type="match status" value="1"/>
</dbReference>
<dbReference type="Pfam" id="PF00188">
    <property type="entry name" value="CAP"/>
    <property type="match status" value="1"/>
</dbReference>
<dbReference type="RefSeq" id="WP_227614745.1">
    <property type="nucleotide sequence ID" value="NZ_JAJEPR010000007.1"/>
</dbReference>
<dbReference type="InterPro" id="IPR035940">
    <property type="entry name" value="CAP_sf"/>
</dbReference>
<evidence type="ECO:0000256" key="1">
    <source>
        <dbReference type="SAM" id="MobiDB-lite"/>
    </source>
</evidence>
<sequence length="860" mass="93728">MKLLKKLCCPLLFSLFFVAALFFPVAFASADDTVDLKLSEGTYRYDYAYEVFKLVNEERARVHLEPLVMDAELTEAAMQRAAEIHAIYSHTRPDGSGCSTICPARMRGENIAYGQDSPAEVMDAWMTSSGHRANILHSGYTSIGIGCFVQDSCLFWVQAFSYDTTTGAYVQQPNRKVSPIITVSLQNLNLVFGETEPLFFTEETKTLQMKFASKKEPGLVRLDPSNFDWSIADPTVASLDQSGVMRLKNGGATTVTVSLKSRPSIQVSVQANAFYDLSKASVTSGFHTAYTGSPITFSPTVTYNGKTLTENTHYTISFSNNVNSGKASFEIKGLGLYQSTYNGTFIINKVSIQNTSIKLPYSSYAWTGKPITPVPTVTYGGLTLKEGTDYTLSWSNNTDKGTANVIITGCGNFTGTKSQSFSIQQFLISKATISTISPVTYTCQPVTPEPTVKLNGKVLQKDRDYKLTYSNNINVSKKAQVTVTGIGKYSGNATKFFEIKARKLSGETIQFPDFSYSGSSPSGYVSSNLSILYKGTKLTCGTDYTLSATKDSSTKEISSIRITFCGNYTGTRSFVSLKSYGRVTAIPDQTYTGKAITPTIRVTYNSRTLTKGKDYTLTLANNVNPGTASVTITGKNGFFSSQTVTFKIVKKGTGDSSNTGNTGSNGNSNGTTGNTTISLTAPVLSVATAWNKVTLRWNRISNADSYLLYKKTNSGSYVLLKTISKSKLVYSDTKVSVGNTYRYMIKAGKTTASGKKVYSSLSTAVSAKPALSRPLITIRRLSGKQRITWRKVSGATGYILYQRTGSGVFRKIKTLTSRSTSWSVTTKKGTSYSYKLVPYLRVNRKIKTGPSSVIKTAKSR</sequence>
<feature type="signal peptide" evidence="2">
    <location>
        <begin position="1"/>
        <end position="30"/>
    </location>
</feature>
<feature type="domain" description="SCP" evidence="3">
    <location>
        <begin position="53"/>
        <end position="160"/>
    </location>
</feature>
<dbReference type="Gene3D" id="2.60.40.1080">
    <property type="match status" value="1"/>
</dbReference>
<keyword evidence="5" id="KW-1185">Reference proteome</keyword>
<dbReference type="InterPro" id="IPR013783">
    <property type="entry name" value="Ig-like_fold"/>
</dbReference>
<evidence type="ECO:0000256" key="2">
    <source>
        <dbReference type="SAM" id="SignalP"/>
    </source>
</evidence>
<dbReference type="Gene3D" id="2.60.40.10">
    <property type="entry name" value="Immunoglobulins"/>
    <property type="match status" value="2"/>
</dbReference>
<feature type="chain" id="PRO_5042167834" evidence="2">
    <location>
        <begin position="31"/>
        <end position="860"/>
    </location>
</feature>
<dbReference type="SUPFAM" id="SSF55797">
    <property type="entry name" value="PR-1-like"/>
    <property type="match status" value="1"/>
</dbReference>
<dbReference type="EMBL" id="JAJEPR010000007">
    <property type="protein sequence ID" value="MCC2189394.1"/>
    <property type="molecule type" value="Genomic_DNA"/>
</dbReference>
<dbReference type="SUPFAM" id="SSF49373">
    <property type="entry name" value="Invasin/intimin cell-adhesion fragments"/>
    <property type="match status" value="1"/>
</dbReference>
<keyword evidence="2" id="KW-0732">Signal</keyword>
<evidence type="ECO:0000259" key="3">
    <source>
        <dbReference type="Pfam" id="PF00188"/>
    </source>
</evidence>
<gene>
    <name evidence="4" type="ORF">LKD71_06150</name>
</gene>
<name>A0AAE3DS67_9FIRM</name>
<dbReference type="InterPro" id="IPR014044">
    <property type="entry name" value="CAP_dom"/>
</dbReference>
<evidence type="ECO:0000313" key="4">
    <source>
        <dbReference type="EMBL" id="MCC2189394.1"/>
    </source>
</evidence>